<dbReference type="Gene3D" id="2.60.40.1080">
    <property type="match status" value="1"/>
</dbReference>
<comment type="caution">
    <text evidence="7">The sequence shown here is derived from an EMBL/GenBank/DDBJ whole genome shotgun (WGS) entry which is preliminary data.</text>
</comment>
<dbReference type="Gene3D" id="2.60.120.260">
    <property type="entry name" value="Galactose-binding domain-like"/>
    <property type="match status" value="1"/>
</dbReference>
<proteinExistence type="predicted"/>
<accession>A0A5R9GEW3</accession>
<reference evidence="7 8" key="1">
    <citation type="submission" date="2019-05" db="EMBL/GenBank/DDBJ databases">
        <authorList>
            <person name="Narsing Rao M.P."/>
            <person name="Li W.J."/>
        </authorList>
    </citation>
    <scope>NUCLEOTIDE SEQUENCE [LARGE SCALE GENOMIC DNA]</scope>
    <source>
        <strain evidence="7 8">SYSU_K30003</strain>
    </source>
</reference>
<dbReference type="PANTHER" id="PTHR38045">
    <property type="entry name" value="CHROMOSOME 1, WHOLE GENOME SHOTGUN SEQUENCE"/>
    <property type="match status" value="1"/>
</dbReference>
<dbReference type="InterPro" id="IPR012480">
    <property type="entry name" value="Hepar_II_III_C"/>
</dbReference>
<dbReference type="GO" id="GO:0030313">
    <property type="term" value="C:cell envelope"/>
    <property type="evidence" value="ECO:0007669"/>
    <property type="project" value="UniProtKB-SubCell"/>
</dbReference>
<name>A0A5R9GEW3_9BACL</name>
<dbReference type="Pfam" id="PF07940">
    <property type="entry name" value="Hepar_II_III_C"/>
    <property type="match status" value="1"/>
</dbReference>
<evidence type="ECO:0000256" key="5">
    <source>
        <dbReference type="SAM" id="SignalP"/>
    </source>
</evidence>
<dbReference type="InterPro" id="IPR000421">
    <property type="entry name" value="FA58C"/>
</dbReference>
<dbReference type="SUPFAM" id="SSF48230">
    <property type="entry name" value="Chondroitin AC/alginate lyase"/>
    <property type="match status" value="1"/>
</dbReference>
<dbReference type="InterPro" id="IPR008929">
    <property type="entry name" value="Chondroitin_lyas"/>
</dbReference>
<dbReference type="Pfam" id="PF00754">
    <property type="entry name" value="F5_F8_type_C"/>
    <property type="match status" value="1"/>
</dbReference>
<feature type="domain" description="F5/8 type C" evidence="6">
    <location>
        <begin position="912"/>
        <end position="1053"/>
    </location>
</feature>
<protein>
    <submittedName>
        <fullName evidence="7">DNRLRE domain-containing protein</fullName>
    </submittedName>
</protein>
<evidence type="ECO:0000256" key="3">
    <source>
        <dbReference type="ARBA" id="ARBA00022525"/>
    </source>
</evidence>
<keyword evidence="4 5" id="KW-0732">Signal</keyword>
<gene>
    <name evidence="7" type="ORF">FE782_12670</name>
</gene>
<dbReference type="Gene3D" id="2.70.98.70">
    <property type="match status" value="1"/>
</dbReference>
<dbReference type="EMBL" id="VCIW01000007">
    <property type="protein sequence ID" value="TLS51764.1"/>
    <property type="molecule type" value="Genomic_DNA"/>
</dbReference>
<dbReference type="Gene3D" id="1.50.10.100">
    <property type="entry name" value="Chondroitin AC/alginate lyase"/>
    <property type="match status" value="1"/>
</dbReference>
<dbReference type="NCBIfam" id="NF033679">
    <property type="entry name" value="DNRLRE_dom"/>
    <property type="match status" value="1"/>
</dbReference>
<dbReference type="InterPro" id="IPR008979">
    <property type="entry name" value="Galactose-bd-like_sf"/>
</dbReference>
<evidence type="ECO:0000256" key="4">
    <source>
        <dbReference type="ARBA" id="ARBA00022729"/>
    </source>
</evidence>
<evidence type="ECO:0000259" key="6">
    <source>
        <dbReference type="PROSITE" id="PS50022"/>
    </source>
</evidence>
<evidence type="ECO:0000256" key="1">
    <source>
        <dbReference type="ARBA" id="ARBA00004196"/>
    </source>
</evidence>
<dbReference type="Proteomes" id="UP000309676">
    <property type="component" value="Unassembled WGS sequence"/>
</dbReference>
<keyword evidence="3" id="KW-0964">Secreted</keyword>
<feature type="chain" id="PRO_5024448120" evidence="5">
    <location>
        <begin position="28"/>
        <end position="1585"/>
    </location>
</feature>
<evidence type="ECO:0000313" key="8">
    <source>
        <dbReference type="Proteomes" id="UP000309676"/>
    </source>
</evidence>
<evidence type="ECO:0000313" key="7">
    <source>
        <dbReference type="EMBL" id="TLS51764.1"/>
    </source>
</evidence>
<dbReference type="SUPFAM" id="SSF49785">
    <property type="entry name" value="Galactose-binding domain-like"/>
    <property type="match status" value="1"/>
</dbReference>
<dbReference type="OrthoDB" id="175534at2"/>
<sequence length="1585" mass="168928">MKRALIRGTAVWLAVCMAFSLLPPGTASVEAAAATGEGETELFRYDFENDAVGSPPVVNAGDPDAWTAAARSAESPLTVVEDNGGKALEYARVETATGGGGPRVEKRIDFAGRETLTVEFQMKTLGHRFMLELRGEGQTPPVTRLLLLDGNGLVPTPPEGVVFDRNAYVDAKIEIDAAGRTFTSYLNGYPIQSGVPLHADIDLSKPVTLRFTTSVQPGERLYLDNVVMTGAMTETEANAIVRKLSPAHPRLMATADDFAALAARIGADPRSAEWYGKIRSDAERFLGEAPSEYGFPDGRTLLNVSRQVLGRTYALALAYRIEGDAKYAERLWTELEAAAAFPDWNPESFLSTAEMTHAFAIGYDWAYDYWSPERKDAIREAIVELGLTPGLNAYRSGAWWVSTTNNWNLVCNGGLAIGALAIGDEEPELAEAILQAGLASIPRALGEYAPDGAYPEGVMYWAYANRYFVPYLASLQTAVGETFGLTETPGLADTGSFPIYMTGPSGLTFNYYDASASAQRPAEMFWFAQTYDRPEYAWWGEGSASAAPTQLLWYEPGAALGPREAGLPLDKLFRRSEAASFRSAWDQSDALYVGWKAGDNAFNHGDLDLGTFVLDALGLRWASELGSEDYGSPGYWSAGPNGQRWTYYRKRAEGQNTLVVNPGAGDDQDPLATGKIVRFESGPTEAFAVAELSEAYAHVGATSWQRGISLFDHRRQVLVQDELQADEPADVWWFMHTPANVEAAADGRSAILTIAGERMLARIISPASGAAFTIMDAEPLWTSPDPQQSANNSVRKLAIHMEGVTDLRLAVQFTPLRDGAPAAEPTAATPLAAWAVSHEAVPTLSGIALDGIPLDAFAPGAFTYDVPLAEGTAAAPTVTATAAAPSDTVDVEQASTPDGTATILVSRAGGPTTRYEVHFQREAASEEGPVVTASIQGTFPPEHTIDDDLTTFFSAQGYGQWVQYDLGESTSIDGVSLAWYQGDVRSFDFTVLASEDGETWTEAYAGSSNGISLELEAHAFPAVEARYVRIVGYGNSSNQWMSITEARLHTEAGVWPAFETRAPVLERVALTAKYDRPAVGESGRLGVTGVLSDGGEADLAQAQVRYGSSDESVAAVGAAGELTFVGAGEATLYVVVETTDRRLKYDRLTVKVADPNTRMPVADAFVRGGSYGDDRYGTTSGMTLKQDANVDFAREAYLAFDVGAIDGPLEAATLYIYASVSDQGTGAGATGHSIDVHALEGEWQENTVTWNTRPTVLEKLASVDIDDVFQWRAIELPVEAVEAAEGGRLDVALRHVAPAGNRYAVSVRSREHATYSPYLVLTPSATVEAVWSPEAPDGREGWYASPVTLTLLPPDAAEVRIAAERSTDGSTPPTGGFAPYTGPVVFTDGIYDVEYRVAGGEAADAVRVMVDTEAPTVTVSTYGIEPGNPSDGWPVATIDAFVRIVCEASDALSGIASSSCASPLVEAEAYELSPGEHTATAEATDAAGHTRTIETRFVVAATTDGLIALTERFVAATGAPGAGGIAEALTKKLANAEEALARGDAAEADALLQAYKDQLAALSGVKLTASQAETLAFWASQLQGA</sequence>
<dbReference type="Pfam" id="PF24517">
    <property type="entry name" value="CBM96"/>
    <property type="match status" value="1"/>
</dbReference>
<dbReference type="GO" id="GO:0016829">
    <property type="term" value="F:lyase activity"/>
    <property type="evidence" value="ECO:0007669"/>
    <property type="project" value="InterPro"/>
</dbReference>
<dbReference type="GO" id="GO:0005576">
    <property type="term" value="C:extracellular region"/>
    <property type="evidence" value="ECO:0007669"/>
    <property type="project" value="UniProtKB-SubCell"/>
</dbReference>
<dbReference type="InterPro" id="IPR055372">
    <property type="entry name" value="CBM96"/>
</dbReference>
<dbReference type="PANTHER" id="PTHR38045:SF1">
    <property type="entry name" value="HEPARINASE II_III-LIKE PROTEIN"/>
    <property type="match status" value="1"/>
</dbReference>
<keyword evidence="8" id="KW-1185">Reference proteome</keyword>
<comment type="subcellular location">
    <subcellularLocation>
        <location evidence="1">Cell envelope</location>
    </subcellularLocation>
    <subcellularLocation>
        <location evidence="2">Secreted</location>
    </subcellularLocation>
</comment>
<organism evidence="7 8">
    <name type="scientific">Paenibacillus antri</name>
    <dbReference type="NCBI Taxonomy" id="2582848"/>
    <lineage>
        <taxon>Bacteria</taxon>
        <taxon>Bacillati</taxon>
        <taxon>Bacillota</taxon>
        <taxon>Bacilli</taxon>
        <taxon>Bacillales</taxon>
        <taxon>Paenibacillaceae</taxon>
        <taxon>Paenibacillus</taxon>
    </lineage>
</organism>
<dbReference type="RefSeq" id="WP_138194471.1">
    <property type="nucleotide sequence ID" value="NZ_VCIW01000007.1"/>
</dbReference>
<dbReference type="PROSITE" id="PS50022">
    <property type="entry name" value="FA58C_3"/>
    <property type="match status" value="1"/>
</dbReference>
<feature type="signal peptide" evidence="5">
    <location>
        <begin position="1"/>
        <end position="27"/>
    </location>
</feature>
<evidence type="ECO:0000256" key="2">
    <source>
        <dbReference type="ARBA" id="ARBA00004613"/>
    </source>
</evidence>